<accession>R5X793</accession>
<proteinExistence type="predicted"/>
<evidence type="ECO:0000313" key="1">
    <source>
        <dbReference type="EMBL" id="CDA10670.1"/>
    </source>
</evidence>
<name>R5X793_9FIRM</name>
<sequence length="545" mass="64428">MSYDISIPKEDVIKDFNLLRQNGIVGFYNICDIIQIFGIELKTKQAFNIFTIATFEKSNRDINDEEEYLTKEGLERFKDNKDIKWGIKKKIININDSKEFFERLINKNIFKLGEKCKIEELSFSKKQYISPNYGSIFDNQISKVLKNNFDEGSYIIEGFDLIKENVKFILDDPQLLKEFSEKVSDYIPISIGSLSDRLGNVIFQFPIRIFKSSIKNIKPDKGFNIKLYYDDEMKEIPTLDIVTSNKLDGVITDFKVEKIREEAEVIISTRNEVEYKIIEPKNNLILSSRISETIKEIIMDTHIPSIRKRTFALNNKMCEIDTVILEKGNDRNKLIKKYKDMNKSIPQNLKRNEEDWIRNRKYDDELKELEKNKKFIQYYGKDGDDEKALDDIRFLIKRYGKQGVYLWDPYLSADDIKKTLYYTPYINVPLKAISELESTKKCSKEERKKDIKKEFEMDDIDDLQMDFEFRAKFGENGFKFHDRFIIFPLERPKVWSLGISVNQLGKSHHIMQEVKNAQHILNAFNELWEKLNCEECKVWKTTKNS</sequence>
<dbReference type="EMBL" id="CBBD010000043">
    <property type="protein sequence ID" value="CDA10670.1"/>
    <property type="molecule type" value="Genomic_DNA"/>
</dbReference>
<reference evidence="1" key="1">
    <citation type="submission" date="2012-11" db="EMBL/GenBank/DDBJ databases">
        <title>Dependencies among metagenomic species, viruses, plasmids and units of genetic variation.</title>
        <authorList>
            <person name="Nielsen H.B."/>
            <person name="Almeida M."/>
            <person name="Juncker A.S."/>
            <person name="Rasmussen S."/>
            <person name="Li J."/>
            <person name="Sunagawa S."/>
            <person name="Plichta D."/>
            <person name="Gautier L."/>
            <person name="Le Chatelier E."/>
            <person name="Peletier E."/>
            <person name="Bonde I."/>
            <person name="Nielsen T."/>
            <person name="Manichanh C."/>
            <person name="Arumugam M."/>
            <person name="Batto J."/>
            <person name="Santos M.B.Q.D."/>
            <person name="Blom N."/>
            <person name="Borruel N."/>
            <person name="Burgdorf K.S."/>
            <person name="Boumezbeur F."/>
            <person name="Casellas F."/>
            <person name="Dore J."/>
            <person name="Guarner F."/>
            <person name="Hansen T."/>
            <person name="Hildebrand F."/>
            <person name="Kaas R.S."/>
            <person name="Kennedy S."/>
            <person name="Kristiansen K."/>
            <person name="Kultima J.R."/>
            <person name="Leonard P."/>
            <person name="Levenez F."/>
            <person name="Lund O."/>
            <person name="Moumen B."/>
            <person name="Le Paslier D."/>
            <person name="Pons N."/>
            <person name="Pedersen O."/>
            <person name="Prifti E."/>
            <person name="Qin J."/>
            <person name="Raes J."/>
            <person name="Tap J."/>
            <person name="Tims S."/>
            <person name="Ussery D.W."/>
            <person name="Yamada T."/>
            <person name="MetaHit consortium"/>
            <person name="Renault P."/>
            <person name="Sicheritz-Ponten T."/>
            <person name="Bork P."/>
            <person name="Wang J."/>
            <person name="Brunak S."/>
            <person name="Ehrlich S.D."/>
        </authorList>
    </citation>
    <scope>NUCLEOTIDE SEQUENCE [LARGE SCALE GENOMIC DNA]</scope>
</reference>
<dbReference type="AlphaFoldDB" id="R5X793"/>
<evidence type="ECO:0000313" key="2">
    <source>
        <dbReference type="Proteomes" id="UP000017980"/>
    </source>
</evidence>
<dbReference type="Proteomes" id="UP000017980">
    <property type="component" value="Unassembled WGS sequence"/>
</dbReference>
<organism evidence="1 2">
    <name type="scientific">Intestinibacter bartlettii CAG:1329</name>
    <dbReference type="NCBI Taxonomy" id="1263063"/>
    <lineage>
        <taxon>Bacteria</taxon>
        <taxon>Bacillati</taxon>
        <taxon>Bacillota</taxon>
        <taxon>Clostridia</taxon>
        <taxon>Peptostreptococcales</taxon>
        <taxon>Peptostreptococcaceae</taxon>
        <taxon>Intestinibacter</taxon>
    </lineage>
</organism>
<dbReference type="NCBIfam" id="NF040700">
    <property type="entry name" value="VPA1262_N_dom"/>
    <property type="match status" value="1"/>
</dbReference>
<dbReference type="RefSeq" id="WP_022071932.1">
    <property type="nucleotide sequence ID" value="NZ_HF999328.1"/>
</dbReference>
<gene>
    <name evidence="1" type="ORF">BN488_01709</name>
</gene>
<protein>
    <submittedName>
        <fullName evidence="1">Uncharacterized protein</fullName>
    </submittedName>
</protein>
<comment type="caution">
    <text evidence="1">The sequence shown here is derived from an EMBL/GenBank/DDBJ whole genome shotgun (WGS) entry which is preliminary data.</text>
</comment>